<gene>
    <name evidence="2" type="ORF">MKK62_19765</name>
</gene>
<evidence type="ECO:0000313" key="3">
    <source>
        <dbReference type="Proteomes" id="UP001055336"/>
    </source>
</evidence>
<dbReference type="Pfam" id="PF05305">
    <property type="entry name" value="DUF732"/>
    <property type="match status" value="1"/>
</dbReference>
<reference evidence="2" key="1">
    <citation type="submission" date="2022-08" db="EMBL/GenBank/DDBJ databases">
        <title>Whole genome sequencing of non-tuberculosis mycobacteria type-strains.</title>
        <authorList>
            <person name="Igarashi Y."/>
            <person name="Osugi A."/>
            <person name="Mitarai S."/>
        </authorList>
    </citation>
    <scope>NUCLEOTIDE SEQUENCE</scope>
    <source>
        <strain evidence="2">DSM 45127</strain>
    </source>
</reference>
<accession>A0ABY3VGT3</accession>
<dbReference type="RefSeq" id="WP_240259758.1">
    <property type="nucleotide sequence ID" value="NZ_CP092488.2"/>
</dbReference>
<feature type="domain" description="DUF732" evidence="1">
    <location>
        <begin position="1"/>
        <end position="73"/>
    </location>
</feature>
<proteinExistence type="predicted"/>
<keyword evidence="3" id="KW-1185">Reference proteome</keyword>
<evidence type="ECO:0000313" key="2">
    <source>
        <dbReference type="EMBL" id="UMB68624.1"/>
    </source>
</evidence>
<organism evidence="2 3">
    <name type="scientific">Mycobacterium paraterrae</name>
    <dbReference type="NCBI Taxonomy" id="577492"/>
    <lineage>
        <taxon>Bacteria</taxon>
        <taxon>Bacillati</taxon>
        <taxon>Actinomycetota</taxon>
        <taxon>Actinomycetes</taxon>
        <taxon>Mycobacteriales</taxon>
        <taxon>Mycobacteriaceae</taxon>
        <taxon>Mycobacterium</taxon>
    </lineage>
</organism>
<sequence length="81" mass="8378">MLDSAGIPANDGIPSVIAAGHQVCADLANGESPADIADKLAYAAYDDAPINPLDQYQRSMVLFVRVSTQAFCPGRAGRAAS</sequence>
<evidence type="ECO:0000259" key="1">
    <source>
        <dbReference type="Pfam" id="PF05305"/>
    </source>
</evidence>
<dbReference type="InterPro" id="IPR007969">
    <property type="entry name" value="DUF732"/>
</dbReference>
<dbReference type="Proteomes" id="UP001055336">
    <property type="component" value="Chromosome"/>
</dbReference>
<dbReference type="EMBL" id="CP092488">
    <property type="protein sequence ID" value="UMB68624.1"/>
    <property type="molecule type" value="Genomic_DNA"/>
</dbReference>
<name>A0ABY3VGT3_9MYCO</name>
<protein>
    <submittedName>
        <fullName evidence="2">DUF732 domain-containing protein</fullName>
    </submittedName>
</protein>